<dbReference type="Proteomes" id="UP000054359">
    <property type="component" value="Unassembled WGS sequence"/>
</dbReference>
<proteinExistence type="predicted"/>
<evidence type="ECO:0000256" key="1">
    <source>
        <dbReference type="SAM" id="Phobius"/>
    </source>
</evidence>
<accession>A0A087TBE2</accession>
<keyword evidence="1" id="KW-1133">Transmembrane helix</keyword>
<dbReference type="AlphaFoldDB" id="A0A087TBE2"/>
<keyword evidence="1" id="KW-0472">Membrane</keyword>
<keyword evidence="3" id="KW-1185">Reference proteome</keyword>
<name>A0A087TBE2_STEMI</name>
<reference evidence="2 3" key="1">
    <citation type="submission" date="2013-11" db="EMBL/GenBank/DDBJ databases">
        <title>Genome sequencing of Stegodyphus mimosarum.</title>
        <authorList>
            <person name="Bechsgaard J."/>
        </authorList>
    </citation>
    <scope>NUCLEOTIDE SEQUENCE [LARGE SCALE GENOMIC DNA]</scope>
</reference>
<organism evidence="2 3">
    <name type="scientific">Stegodyphus mimosarum</name>
    <name type="common">African social velvet spider</name>
    <dbReference type="NCBI Taxonomy" id="407821"/>
    <lineage>
        <taxon>Eukaryota</taxon>
        <taxon>Metazoa</taxon>
        <taxon>Ecdysozoa</taxon>
        <taxon>Arthropoda</taxon>
        <taxon>Chelicerata</taxon>
        <taxon>Arachnida</taxon>
        <taxon>Araneae</taxon>
        <taxon>Araneomorphae</taxon>
        <taxon>Entelegynae</taxon>
        <taxon>Eresoidea</taxon>
        <taxon>Eresidae</taxon>
        <taxon>Stegodyphus</taxon>
    </lineage>
</organism>
<evidence type="ECO:0000313" key="2">
    <source>
        <dbReference type="EMBL" id="KFM62431.1"/>
    </source>
</evidence>
<gene>
    <name evidence="2" type="ORF">X975_17125</name>
</gene>
<feature type="non-terminal residue" evidence="2">
    <location>
        <position position="64"/>
    </location>
</feature>
<evidence type="ECO:0000313" key="3">
    <source>
        <dbReference type="Proteomes" id="UP000054359"/>
    </source>
</evidence>
<sequence length="64" mass="7453">MNIMFKVVLKQFLYSTIIFSVSVAVFNPFTLSISYTVCFSFPLLIQCVKCGKCYWQPTVSYLMY</sequence>
<feature type="transmembrane region" description="Helical" evidence="1">
    <location>
        <begin position="12"/>
        <end position="37"/>
    </location>
</feature>
<protein>
    <submittedName>
        <fullName evidence="2">Uncharacterized protein</fullName>
    </submittedName>
</protein>
<keyword evidence="1" id="KW-0812">Transmembrane</keyword>
<dbReference type="EMBL" id="KK114439">
    <property type="protein sequence ID" value="KFM62431.1"/>
    <property type="molecule type" value="Genomic_DNA"/>
</dbReference>